<keyword evidence="7" id="KW-1185">Reference proteome</keyword>
<dbReference type="GO" id="GO:0003723">
    <property type="term" value="F:RNA binding"/>
    <property type="evidence" value="ECO:0007669"/>
    <property type="project" value="InterPro"/>
</dbReference>
<evidence type="ECO:0000256" key="4">
    <source>
        <dbReference type="SAM" id="MobiDB-lite"/>
    </source>
</evidence>
<dbReference type="RefSeq" id="XP_043005948.1">
    <property type="nucleotide sequence ID" value="XM_043156163.1"/>
</dbReference>
<dbReference type="PANTHER" id="PTHR18034:SF4">
    <property type="entry name" value="NUCLEOLAR MIF4G DOMAIN-CONTAINING PROTEIN 1"/>
    <property type="match status" value="1"/>
</dbReference>
<sequence>MPARTKTSTTRLPQNLLEQIGQSAAPDSDNQPRRRSSKTQISRKDARKQERAQRKQKKAEYFTSQGVKRAATEELHDTGKQSKRKKLYGSADGLGRTKPNASAGKITEIAKTERSIKATASKTVSSSKTIESTLSKRVKKSTVPLVRAPRTQREKEEDAYIAHLESKLGYSGKGKKTKYNDGLDDLLDFTTGLELKRIGISASDDESEEMEGTTSGEDEAGEEDESESEEHFKKGLEQEWKGIEHHEDEDEELESAAQATFSAESSEILPESQTSSQELTKYIPPHLRNTGSISNSEALLKLTKQLKGLLNRMSEQNIGSILDSVEELFRNNRRHDITSTLTTLIIDGISSHSSLLDSYVVLHAAFVASLYKMVGVELAAYFVQNVVSSYEQHLDALRDESNDTSPVTEAKQHVNDEGKGKEASNLIILLSELYNFQVISCVLVYDIIRGLLDGEIKEIQVELLLKIVRSSGHQLRQDDPSSLRDIIQIVQGKMGGNESELSSRTRFMIETLNNLRNNKVKRIGAQNQGEEAVERMRKFLSGLSKRRHVLAHEPLRVSLQDLHSADTKGKWWLVGAAWGGDPLVDRQGAKTDAGKDKGILGNERSSGNTMENSALLRLARKQGMNTDIRRSIFVVLMSSDDYVDACERLSELKLSEMQQRDIARVLVHCCGNEKTYNPYYTLVCQHLCRFSHSYKITLQYCLWDFLRDMGETEVGGMEVIKNLKDEHGFDVKSISPSRMKNVAKAYAWWIAKDCVSLLVLKPIDFSQLKPQAQDFLEELFVHIFLSSQSSSPLTEVGGIAIRNRGSVEEIFIKATKVQTLAMGLIFFFSKVFRFGTEDQFNEETRRLVKWGMDVAEDTIQTGLDIVPRL</sequence>
<dbReference type="PROSITE" id="PS51366">
    <property type="entry name" value="MI"/>
    <property type="match status" value="1"/>
</dbReference>
<dbReference type="EMBL" id="CM032187">
    <property type="protein sequence ID" value="KAG7089478.1"/>
    <property type="molecule type" value="Genomic_DNA"/>
</dbReference>
<dbReference type="Gene3D" id="1.25.40.180">
    <property type="match status" value="1"/>
</dbReference>
<dbReference type="GO" id="GO:0042274">
    <property type="term" value="P:ribosomal small subunit biogenesis"/>
    <property type="evidence" value="ECO:0007669"/>
    <property type="project" value="TreeGrafter"/>
</dbReference>
<proteinExistence type="inferred from homology"/>
<dbReference type="OrthoDB" id="361797at2759"/>
<comment type="subcellular location">
    <subcellularLocation>
        <location evidence="1">Nucleus</location>
        <location evidence="1">Nucleolus</location>
    </subcellularLocation>
</comment>
<feature type="compositionally biased region" description="Acidic residues" evidence="4">
    <location>
        <begin position="203"/>
        <end position="228"/>
    </location>
</feature>
<feature type="compositionally biased region" description="Basic and acidic residues" evidence="4">
    <location>
        <begin position="70"/>
        <end position="80"/>
    </location>
</feature>
<feature type="region of interest" description="Disordered" evidence="4">
    <location>
        <begin position="1"/>
        <end position="106"/>
    </location>
</feature>
<dbReference type="GO" id="GO:0005730">
    <property type="term" value="C:nucleolus"/>
    <property type="evidence" value="ECO:0007669"/>
    <property type="project" value="UniProtKB-SubCell"/>
</dbReference>
<dbReference type="Proteomes" id="UP001049176">
    <property type="component" value="Chromosome 7"/>
</dbReference>
<dbReference type="InterPro" id="IPR050781">
    <property type="entry name" value="CWC22_splicing_factor"/>
</dbReference>
<comment type="caution">
    <text evidence="6">The sequence shown here is derived from an EMBL/GenBank/DDBJ whole genome shotgun (WGS) entry which is preliminary data.</text>
</comment>
<gene>
    <name evidence="6" type="ORF">E1B28_011160</name>
</gene>
<protein>
    <recommendedName>
        <fullName evidence="5">MI domain-containing protein</fullName>
    </recommendedName>
</protein>
<accession>A0A9P7UPN5</accession>
<feature type="compositionally biased region" description="Basic and acidic residues" evidence="4">
    <location>
        <begin position="42"/>
        <end position="53"/>
    </location>
</feature>
<feature type="region of interest" description="Disordered" evidence="4">
    <location>
        <begin position="199"/>
        <end position="234"/>
    </location>
</feature>
<dbReference type="SUPFAM" id="SSF48371">
    <property type="entry name" value="ARM repeat"/>
    <property type="match status" value="1"/>
</dbReference>
<dbReference type="InterPro" id="IPR003891">
    <property type="entry name" value="Initiation_fac_eIF4g_MI"/>
</dbReference>
<dbReference type="InterPro" id="IPR003890">
    <property type="entry name" value="MIF4G-like_typ-3"/>
</dbReference>
<dbReference type="PANTHER" id="PTHR18034">
    <property type="entry name" value="CELL CYCLE CONTROL PROTEIN CWF22-RELATED"/>
    <property type="match status" value="1"/>
</dbReference>
<dbReference type="GeneID" id="66080235"/>
<feature type="domain" description="MI" evidence="5">
    <location>
        <begin position="627"/>
        <end position="765"/>
    </location>
</feature>
<evidence type="ECO:0000313" key="6">
    <source>
        <dbReference type="EMBL" id="KAG7089478.1"/>
    </source>
</evidence>
<keyword evidence="3" id="KW-0539">Nucleus</keyword>
<dbReference type="AlphaFoldDB" id="A0A9P7UPN5"/>
<evidence type="ECO:0000256" key="1">
    <source>
        <dbReference type="ARBA" id="ARBA00004604"/>
    </source>
</evidence>
<evidence type="ECO:0000256" key="3">
    <source>
        <dbReference type="ARBA" id="ARBA00023242"/>
    </source>
</evidence>
<dbReference type="Pfam" id="PF02854">
    <property type="entry name" value="MIF4G"/>
    <property type="match status" value="1"/>
</dbReference>
<dbReference type="SMART" id="SM00543">
    <property type="entry name" value="MIF4G"/>
    <property type="match status" value="1"/>
</dbReference>
<feature type="compositionally biased region" description="Polar residues" evidence="4">
    <location>
        <begin position="257"/>
        <end position="277"/>
    </location>
</feature>
<evidence type="ECO:0000259" key="5">
    <source>
        <dbReference type="PROSITE" id="PS51366"/>
    </source>
</evidence>
<dbReference type="SMART" id="SM00544">
    <property type="entry name" value="MA3"/>
    <property type="match status" value="1"/>
</dbReference>
<dbReference type="KEGG" id="more:E1B28_011160"/>
<evidence type="ECO:0000313" key="7">
    <source>
        <dbReference type="Proteomes" id="UP001049176"/>
    </source>
</evidence>
<evidence type="ECO:0000256" key="2">
    <source>
        <dbReference type="ARBA" id="ARBA00006856"/>
    </source>
</evidence>
<dbReference type="InterPro" id="IPR016024">
    <property type="entry name" value="ARM-type_fold"/>
</dbReference>
<name>A0A9P7UPN5_9AGAR</name>
<feature type="region of interest" description="Disordered" evidence="4">
    <location>
        <begin position="246"/>
        <end position="277"/>
    </location>
</feature>
<organism evidence="6 7">
    <name type="scientific">Marasmius oreades</name>
    <name type="common">fairy-ring Marasmius</name>
    <dbReference type="NCBI Taxonomy" id="181124"/>
    <lineage>
        <taxon>Eukaryota</taxon>
        <taxon>Fungi</taxon>
        <taxon>Dikarya</taxon>
        <taxon>Basidiomycota</taxon>
        <taxon>Agaricomycotina</taxon>
        <taxon>Agaricomycetes</taxon>
        <taxon>Agaricomycetidae</taxon>
        <taxon>Agaricales</taxon>
        <taxon>Marasmiineae</taxon>
        <taxon>Marasmiaceae</taxon>
        <taxon>Marasmius</taxon>
    </lineage>
</organism>
<comment type="similarity">
    <text evidence="2">Belongs to the CWC22 family.</text>
</comment>
<reference evidence="6" key="1">
    <citation type="journal article" date="2021" name="Genome Biol. Evol.">
        <title>The assembled and annotated genome of the fairy-ring fungus Marasmius oreades.</title>
        <authorList>
            <person name="Hiltunen M."/>
            <person name="Ament-Velasquez S.L."/>
            <person name="Johannesson H."/>
        </authorList>
    </citation>
    <scope>NUCLEOTIDE SEQUENCE</scope>
    <source>
        <strain evidence="6">03SP1</strain>
    </source>
</reference>
<dbReference type="Pfam" id="PF02847">
    <property type="entry name" value="MA3"/>
    <property type="match status" value="1"/>
</dbReference>
<feature type="compositionally biased region" description="Polar residues" evidence="4">
    <location>
        <begin position="1"/>
        <end position="22"/>
    </location>
</feature>
<feature type="region of interest" description="Disordered" evidence="4">
    <location>
        <begin position="137"/>
        <end position="158"/>
    </location>
</feature>